<gene>
    <name evidence="3" type="ORF">BRAN1462_LOCUS29839</name>
</gene>
<dbReference type="Gene3D" id="2.10.50.10">
    <property type="entry name" value="Tumor Necrosis Factor Receptor, subunit A, domain 2"/>
    <property type="match status" value="2"/>
</dbReference>
<reference evidence="3" key="1">
    <citation type="submission" date="2021-01" db="EMBL/GenBank/DDBJ databases">
        <authorList>
            <person name="Corre E."/>
            <person name="Pelletier E."/>
            <person name="Niang G."/>
            <person name="Scheremetjew M."/>
            <person name="Finn R."/>
            <person name="Kale V."/>
            <person name="Holt S."/>
            <person name="Cochrane G."/>
            <person name="Meng A."/>
            <person name="Brown T."/>
            <person name="Cohen L."/>
        </authorList>
    </citation>
    <scope>NUCLEOTIDE SEQUENCE</scope>
    <source>
        <strain evidence="3">RCC3387</strain>
    </source>
</reference>
<dbReference type="PANTHER" id="PTHR46967:SF2">
    <property type="entry name" value="SUSHI, VON WILLEBRAND FACTOR TYPE A, EGF AND PENTRAXIN DOMAIN-CONTAINING PROTEIN 1-LIKE"/>
    <property type="match status" value="1"/>
</dbReference>
<feature type="chain" id="PRO_5030639738" description="Tyrosine-protein kinase ephrin type A/B receptor-like domain-containing protein" evidence="1">
    <location>
        <begin position="33"/>
        <end position="183"/>
    </location>
</feature>
<keyword evidence="1" id="KW-0732">Signal</keyword>
<protein>
    <recommendedName>
        <fullName evidence="2">Tyrosine-protein kinase ephrin type A/B receptor-like domain-containing protein</fullName>
    </recommendedName>
</protein>
<dbReference type="AlphaFoldDB" id="A0A7S2KFE2"/>
<dbReference type="Pfam" id="PF07699">
    <property type="entry name" value="Ephrin_rec_like"/>
    <property type="match status" value="2"/>
</dbReference>
<dbReference type="EMBL" id="HBGW01046839">
    <property type="protein sequence ID" value="CAD9575391.1"/>
    <property type="molecule type" value="Transcribed_RNA"/>
</dbReference>
<dbReference type="SMART" id="SM01411">
    <property type="entry name" value="Ephrin_rec_like"/>
    <property type="match status" value="2"/>
</dbReference>
<dbReference type="InterPro" id="IPR009030">
    <property type="entry name" value="Growth_fac_rcpt_cys_sf"/>
</dbReference>
<evidence type="ECO:0000313" key="3">
    <source>
        <dbReference type="EMBL" id="CAD9575391.1"/>
    </source>
</evidence>
<dbReference type="SUPFAM" id="SSF57184">
    <property type="entry name" value="Growth factor receptor domain"/>
    <property type="match status" value="1"/>
</dbReference>
<feature type="signal peptide" evidence="1">
    <location>
        <begin position="1"/>
        <end position="32"/>
    </location>
</feature>
<proteinExistence type="predicted"/>
<accession>A0A7S2KFE2</accession>
<feature type="domain" description="Tyrosine-protein kinase ephrin type A/B receptor-like" evidence="2">
    <location>
        <begin position="108"/>
        <end position="149"/>
    </location>
</feature>
<evidence type="ECO:0000256" key="1">
    <source>
        <dbReference type="SAM" id="SignalP"/>
    </source>
</evidence>
<feature type="domain" description="Tyrosine-protein kinase ephrin type A/B receptor-like" evidence="2">
    <location>
        <begin position="44"/>
        <end position="77"/>
    </location>
</feature>
<dbReference type="InterPro" id="IPR011641">
    <property type="entry name" value="Tyr-kin_ephrin_A/B_rcpt-like"/>
</dbReference>
<evidence type="ECO:0000259" key="2">
    <source>
        <dbReference type="Pfam" id="PF07699"/>
    </source>
</evidence>
<sequence>MAAPRRHAGPGVAALLRATVALLATSPQLGQATCPLGMFGTGDDCAPCPAGTFSGQESATVCERCATGRFSAGTGATLCLWCAAGSFASTNGSSACDSCPLGRVAHTAGASSCAPCPIGHYQDAEGQDTCARCPRGRVSSLGAESADECILDEVSGVQRVQVWPSGVAISSITAVMKVASWWA</sequence>
<dbReference type="PANTHER" id="PTHR46967">
    <property type="entry name" value="INSULIN-LIKE GROWTH FACTOR BINDING PROTEIN,N-TERMINAL"/>
    <property type="match status" value="1"/>
</dbReference>
<name>A0A7S2KFE2_9DINO</name>
<organism evidence="3">
    <name type="scientific">Zooxanthella nutricula</name>
    <dbReference type="NCBI Taxonomy" id="1333877"/>
    <lineage>
        <taxon>Eukaryota</taxon>
        <taxon>Sar</taxon>
        <taxon>Alveolata</taxon>
        <taxon>Dinophyceae</taxon>
        <taxon>Peridiniales</taxon>
        <taxon>Peridiniales incertae sedis</taxon>
        <taxon>Zooxanthella</taxon>
    </lineage>
</organism>